<dbReference type="GO" id="GO:0005576">
    <property type="term" value="C:extracellular region"/>
    <property type="evidence" value="ECO:0007669"/>
    <property type="project" value="UniProtKB-SubCell"/>
</dbReference>
<keyword evidence="5" id="KW-0858">Xylan degradation</keyword>
<accession>W3X066</accession>
<keyword evidence="11" id="KW-0624">Polysaccharide degradation</keyword>
<dbReference type="Pfam" id="PF00933">
    <property type="entry name" value="Glyco_hydro_3"/>
    <property type="match status" value="1"/>
</dbReference>
<name>W3X066_PESFW</name>
<dbReference type="InterPro" id="IPR017853">
    <property type="entry name" value="GH"/>
</dbReference>
<keyword evidence="6 14" id="KW-0732">Signal</keyword>
<dbReference type="InterPro" id="IPR036962">
    <property type="entry name" value="Glyco_hydro_3_N_sf"/>
</dbReference>
<keyword evidence="9" id="KW-0119">Carbohydrate metabolism</keyword>
<feature type="signal peptide" evidence="14">
    <location>
        <begin position="1"/>
        <end position="19"/>
    </location>
</feature>
<dbReference type="EC" id="3.2.1.37" evidence="13"/>
<dbReference type="RefSeq" id="XP_007835362.1">
    <property type="nucleotide sequence ID" value="XM_007837171.1"/>
</dbReference>
<dbReference type="InterPro" id="IPR013783">
    <property type="entry name" value="Ig-like_fold"/>
</dbReference>
<dbReference type="AlphaFoldDB" id="W3X066"/>
<dbReference type="FunFam" id="3.40.50.1700:FF:000007">
    <property type="entry name" value="Exo-1,4-beta-xylosidase xlnD"/>
    <property type="match status" value="1"/>
</dbReference>
<proteinExistence type="inferred from homology"/>
<dbReference type="OrthoDB" id="47059at2759"/>
<dbReference type="InterPro" id="IPR044993">
    <property type="entry name" value="BXL"/>
</dbReference>
<organism evidence="16 17">
    <name type="scientific">Pestalotiopsis fici (strain W106-1 / CGMCC3.15140)</name>
    <dbReference type="NCBI Taxonomy" id="1229662"/>
    <lineage>
        <taxon>Eukaryota</taxon>
        <taxon>Fungi</taxon>
        <taxon>Dikarya</taxon>
        <taxon>Ascomycota</taxon>
        <taxon>Pezizomycotina</taxon>
        <taxon>Sordariomycetes</taxon>
        <taxon>Xylariomycetidae</taxon>
        <taxon>Amphisphaeriales</taxon>
        <taxon>Sporocadaceae</taxon>
        <taxon>Pestalotiopsis</taxon>
    </lineage>
</organism>
<keyword evidence="7" id="KW-0378">Hydrolase</keyword>
<dbReference type="SUPFAM" id="SSF51445">
    <property type="entry name" value="(Trans)glycosidases"/>
    <property type="match status" value="1"/>
</dbReference>
<sequence length="903" mass="96183">MKFILVTLACLVAHPMAAAGSALPGAAALDRRACLPALNYTVEIDYVGCYTDPTTPRTLTGASFTLSSNSPENCGFLCGRAGYSYAGVEYTSQCFCGNSIGNEKADESSCSSACPGDATKTCGQAYFVNVWEVTNPVDGGVSTYFPDCTRDPLCSNAVCDTSLSPQERASALVAELTIDEKLTNLVEEAPGVPRLGIMPYGWWSEGLHGLASSPGVFFNDAGNNYSYATSFPQPILTGAAFDDELVRAIGEVISTETRAYDNVGRVGLDLYTPNINPFRDPRWGRGQETPSEDPFHVQSYVSALLSALEDSSSGEKKVIATCKHYAGYDFEGTSSVSRHSFDAVITLQDLSEYYLPPFKTCAADEQVGAIMCSYNAVNGVPACADSYLLEDILRQHWGWESPEHYVSTDCGAVDDISGGHGYAADLGHALAVALQAGTDVDCSFGDDAAYQQAWNQSLITEAEVDKALTRLYAALVSVGFFDPASTQPLRALDWSDVNTPDAQTLAYQAAAEGAVLLKNDGILPLALEQVGSVALIGPWAQATQQMQGNYAGPAPYLISPANASTTLGVNYTYVLGSGISSSDSSADEAIQVAISADTIIYMGGIDNTIEAESLDRTDIAWPASQLDLIRRLAALGKPLVVVQFGGGQVDDTELLANESVNALLWGGYPGQSGGTAIVDILFGNVAPAGRLPITQYPASYTSQVPPTDMDLRPSSGNANLGRTHMWYEGEAPVPFGFGLHYTEFAVELAGEPTWLNGFTSEQNIGNIPSQVNTTDWLNTLNLPVLEVPLSVENKGSVASDYVVLLFANSTAGPTPRPSKILAAYGRVKGVEPGAAATVSLEVKLDRIARVDEQGNRVLYPGSFELFVDLDAKASYGFTWTGSDLTIENFPQPNTSQKRIRYVV</sequence>
<evidence type="ECO:0000256" key="5">
    <source>
        <dbReference type="ARBA" id="ARBA00022651"/>
    </source>
</evidence>
<evidence type="ECO:0000256" key="11">
    <source>
        <dbReference type="ARBA" id="ARBA00023326"/>
    </source>
</evidence>
<dbReference type="InterPro" id="IPR002889">
    <property type="entry name" value="WSC_carb-bd"/>
</dbReference>
<evidence type="ECO:0000256" key="9">
    <source>
        <dbReference type="ARBA" id="ARBA00023277"/>
    </source>
</evidence>
<evidence type="ECO:0000256" key="10">
    <source>
        <dbReference type="ARBA" id="ARBA00023295"/>
    </source>
</evidence>
<dbReference type="SMART" id="SM00321">
    <property type="entry name" value="WSC"/>
    <property type="match status" value="1"/>
</dbReference>
<dbReference type="GeneID" id="19273603"/>
<evidence type="ECO:0000256" key="13">
    <source>
        <dbReference type="ARBA" id="ARBA00026107"/>
    </source>
</evidence>
<dbReference type="Pfam" id="PF14310">
    <property type="entry name" value="Fn3-like"/>
    <property type="match status" value="1"/>
</dbReference>
<comment type="similarity">
    <text evidence="3">Belongs to the glycosyl hydrolase 3 family.</text>
</comment>
<comment type="pathway">
    <text evidence="2">Glycan degradation; xylan degradation.</text>
</comment>
<dbReference type="SMART" id="SM01217">
    <property type="entry name" value="Fn3_like"/>
    <property type="match status" value="1"/>
</dbReference>
<evidence type="ECO:0000256" key="2">
    <source>
        <dbReference type="ARBA" id="ARBA00004851"/>
    </source>
</evidence>
<comment type="subcellular location">
    <subcellularLocation>
        <location evidence="1">Secreted</location>
    </subcellularLocation>
</comment>
<evidence type="ECO:0000256" key="3">
    <source>
        <dbReference type="ARBA" id="ARBA00005336"/>
    </source>
</evidence>
<evidence type="ECO:0000256" key="8">
    <source>
        <dbReference type="ARBA" id="ARBA00023180"/>
    </source>
</evidence>
<dbReference type="Gene3D" id="3.40.50.1700">
    <property type="entry name" value="Glycoside hydrolase family 3 C-terminal domain"/>
    <property type="match status" value="1"/>
</dbReference>
<evidence type="ECO:0000313" key="16">
    <source>
        <dbReference type="EMBL" id="ETS78737.1"/>
    </source>
</evidence>
<evidence type="ECO:0000256" key="7">
    <source>
        <dbReference type="ARBA" id="ARBA00022801"/>
    </source>
</evidence>
<dbReference type="PANTHER" id="PTHR42721">
    <property type="entry name" value="SUGAR HYDROLASE-RELATED"/>
    <property type="match status" value="1"/>
</dbReference>
<dbReference type="GO" id="GO:0046556">
    <property type="term" value="F:alpha-L-arabinofuranosidase activity"/>
    <property type="evidence" value="ECO:0007669"/>
    <property type="project" value="TreeGrafter"/>
</dbReference>
<evidence type="ECO:0000256" key="4">
    <source>
        <dbReference type="ARBA" id="ARBA00022525"/>
    </source>
</evidence>
<keyword evidence="17" id="KW-1185">Reference proteome</keyword>
<dbReference type="OMA" id="KVYTKVC"/>
<dbReference type="EMBL" id="KI912114">
    <property type="protein sequence ID" value="ETS78737.1"/>
    <property type="molecule type" value="Genomic_DNA"/>
</dbReference>
<dbReference type="GO" id="GO:0045493">
    <property type="term" value="P:xylan catabolic process"/>
    <property type="evidence" value="ECO:0007669"/>
    <property type="project" value="UniProtKB-UniPathway"/>
</dbReference>
<dbReference type="Gene3D" id="3.20.20.300">
    <property type="entry name" value="Glycoside hydrolase, family 3, N-terminal domain"/>
    <property type="match status" value="1"/>
</dbReference>
<dbReference type="Gene3D" id="2.60.40.10">
    <property type="entry name" value="Immunoglobulins"/>
    <property type="match status" value="1"/>
</dbReference>
<keyword evidence="10" id="KW-0326">Glycosidase</keyword>
<evidence type="ECO:0000313" key="17">
    <source>
        <dbReference type="Proteomes" id="UP000030651"/>
    </source>
</evidence>
<gene>
    <name evidence="16" type="ORF">PFICI_08590</name>
</gene>
<feature type="domain" description="WSC" evidence="15">
    <location>
        <begin position="43"/>
        <end position="134"/>
    </location>
</feature>
<protein>
    <recommendedName>
        <fullName evidence="13">xylan 1,4-beta-xylosidase</fullName>
        <ecNumber evidence="13">3.2.1.37</ecNumber>
    </recommendedName>
</protein>
<dbReference type="STRING" id="1229662.W3X066"/>
<dbReference type="KEGG" id="pfy:PFICI_08590"/>
<dbReference type="InParanoid" id="W3X066"/>
<dbReference type="GO" id="GO:0031222">
    <property type="term" value="P:arabinan catabolic process"/>
    <property type="evidence" value="ECO:0007669"/>
    <property type="project" value="TreeGrafter"/>
</dbReference>
<dbReference type="Proteomes" id="UP000030651">
    <property type="component" value="Unassembled WGS sequence"/>
</dbReference>
<reference evidence="17" key="1">
    <citation type="journal article" date="2015" name="BMC Genomics">
        <title>Genomic and transcriptomic analysis of the endophytic fungus Pestalotiopsis fici reveals its lifestyle and high potential for synthesis of natural products.</title>
        <authorList>
            <person name="Wang X."/>
            <person name="Zhang X."/>
            <person name="Liu L."/>
            <person name="Xiang M."/>
            <person name="Wang W."/>
            <person name="Sun X."/>
            <person name="Che Y."/>
            <person name="Guo L."/>
            <person name="Liu G."/>
            <person name="Guo L."/>
            <person name="Wang C."/>
            <person name="Yin W.B."/>
            <person name="Stadler M."/>
            <person name="Zhang X."/>
            <person name="Liu X."/>
        </authorList>
    </citation>
    <scope>NUCLEOTIDE SEQUENCE [LARGE SCALE GENOMIC DNA]</scope>
    <source>
        <strain evidence="17">W106-1 / CGMCC3.15140</strain>
    </source>
</reference>
<dbReference type="GO" id="GO:0009044">
    <property type="term" value="F:xylan 1,4-beta-xylosidase activity"/>
    <property type="evidence" value="ECO:0007669"/>
    <property type="project" value="UniProtKB-EC"/>
</dbReference>
<dbReference type="Pfam" id="PF01822">
    <property type="entry name" value="WSC"/>
    <property type="match status" value="1"/>
</dbReference>
<evidence type="ECO:0000259" key="15">
    <source>
        <dbReference type="PROSITE" id="PS51212"/>
    </source>
</evidence>
<dbReference type="SUPFAM" id="SSF52279">
    <property type="entry name" value="Beta-D-glucan exohydrolase, C-terminal domain"/>
    <property type="match status" value="1"/>
</dbReference>
<evidence type="ECO:0000256" key="12">
    <source>
        <dbReference type="ARBA" id="ARBA00024574"/>
    </source>
</evidence>
<comment type="catalytic activity">
    <reaction evidence="12">
        <text>Hydrolysis of (1-&gt;4)-beta-D-xylans, to remove successive D-xylose residues from the non-reducing termini.</text>
        <dbReference type="EC" id="3.2.1.37"/>
    </reaction>
</comment>
<dbReference type="InterPro" id="IPR026891">
    <property type="entry name" value="Fn3-like"/>
</dbReference>
<dbReference type="PROSITE" id="PS51212">
    <property type="entry name" value="WSC"/>
    <property type="match status" value="1"/>
</dbReference>
<evidence type="ECO:0000256" key="1">
    <source>
        <dbReference type="ARBA" id="ARBA00004613"/>
    </source>
</evidence>
<dbReference type="InterPro" id="IPR036881">
    <property type="entry name" value="Glyco_hydro_3_C_sf"/>
</dbReference>
<dbReference type="HOGENOM" id="CLU_004542_5_3_1"/>
<evidence type="ECO:0000256" key="6">
    <source>
        <dbReference type="ARBA" id="ARBA00022729"/>
    </source>
</evidence>
<dbReference type="PANTHER" id="PTHR42721:SF3">
    <property type="entry name" value="BETA-D-XYLOSIDASE 5-RELATED"/>
    <property type="match status" value="1"/>
</dbReference>
<keyword evidence="8" id="KW-0325">Glycoprotein</keyword>
<dbReference type="InterPro" id="IPR002772">
    <property type="entry name" value="Glyco_hydro_3_C"/>
</dbReference>
<keyword evidence="4" id="KW-0964">Secreted</keyword>
<dbReference type="eggNOG" id="KOG4157">
    <property type="taxonomic scope" value="Eukaryota"/>
</dbReference>
<evidence type="ECO:0000256" key="14">
    <source>
        <dbReference type="SAM" id="SignalP"/>
    </source>
</evidence>
<dbReference type="InterPro" id="IPR001764">
    <property type="entry name" value="Glyco_hydro_3_N"/>
</dbReference>
<feature type="chain" id="PRO_5004834157" description="xylan 1,4-beta-xylosidase" evidence="14">
    <location>
        <begin position="20"/>
        <end position="903"/>
    </location>
</feature>
<dbReference type="Pfam" id="PF01915">
    <property type="entry name" value="Glyco_hydro_3_C"/>
    <property type="match status" value="1"/>
</dbReference>
<dbReference type="UniPathway" id="UPA00114"/>